<evidence type="ECO:0000256" key="7">
    <source>
        <dbReference type="ARBA" id="ARBA00022737"/>
    </source>
</evidence>
<dbReference type="AlphaFoldDB" id="A0A1C1CKA1"/>
<dbReference type="FunFam" id="2.10.70.80:FF:000001">
    <property type="entry name" value="Sortilin-related VPS10 domain-containing receptor 1"/>
    <property type="match status" value="1"/>
</dbReference>
<evidence type="ECO:0000256" key="11">
    <source>
        <dbReference type="ARBA" id="ARBA00023136"/>
    </source>
</evidence>
<dbReference type="PANTHER" id="PTHR12106">
    <property type="entry name" value="SORTILIN RELATED"/>
    <property type="match status" value="1"/>
</dbReference>
<gene>
    <name evidence="21" type="primary">VPS10</name>
    <name evidence="21" type="ORF">CLCR_04501</name>
</gene>
<dbReference type="PROSITE" id="PS51257">
    <property type="entry name" value="PROKAR_LIPOPROTEIN"/>
    <property type="match status" value="1"/>
</dbReference>
<dbReference type="FunFam" id="3.30.60.270:FF:000005">
    <property type="entry name" value="Sortilin"/>
    <property type="match status" value="2"/>
</dbReference>
<keyword evidence="10" id="KW-0333">Golgi apparatus</keyword>
<reference evidence="22" key="1">
    <citation type="submission" date="2015-07" db="EMBL/GenBank/DDBJ databases">
        <authorList>
            <person name="Teixeira M.M."/>
            <person name="Souza R.C."/>
            <person name="Almeida L.G."/>
            <person name="Vicente V.A."/>
            <person name="de Hoog S."/>
            <person name="Bocca A.L."/>
            <person name="de Almeida S.R."/>
            <person name="Vasconcelos A.T."/>
            <person name="Felipe M.S."/>
        </authorList>
    </citation>
    <scope>NUCLEOTIDE SEQUENCE [LARGE SCALE GENOMIC DNA]</scope>
    <source>
        <strain evidence="22">KSF</strain>
    </source>
</reference>
<organism evidence="21 22">
    <name type="scientific">Cladophialophora carrionii</name>
    <dbReference type="NCBI Taxonomy" id="86049"/>
    <lineage>
        <taxon>Eukaryota</taxon>
        <taxon>Fungi</taxon>
        <taxon>Dikarya</taxon>
        <taxon>Ascomycota</taxon>
        <taxon>Pezizomycotina</taxon>
        <taxon>Eurotiomycetes</taxon>
        <taxon>Chaetothyriomycetidae</taxon>
        <taxon>Chaetothyriales</taxon>
        <taxon>Herpotrichiellaceae</taxon>
        <taxon>Cladophialophora</taxon>
    </lineage>
</organism>
<feature type="domain" description="VPS10" evidence="20">
    <location>
        <begin position="56"/>
        <end position="682"/>
    </location>
</feature>
<dbReference type="InterPro" id="IPR031777">
    <property type="entry name" value="Sortilin_C"/>
</dbReference>
<dbReference type="GO" id="GO:0006895">
    <property type="term" value="P:Golgi to endosome transport"/>
    <property type="evidence" value="ECO:0007669"/>
    <property type="project" value="TreeGrafter"/>
</dbReference>
<dbReference type="Gene3D" id="2.10.70.80">
    <property type="match status" value="2"/>
</dbReference>
<dbReference type="VEuPathDB" id="FungiDB:G647_02973"/>
<dbReference type="SUPFAM" id="SSF110296">
    <property type="entry name" value="Oligoxyloglucan reducing end-specific cellobiohydrolase"/>
    <property type="match status" value="2"/>
</dbReference>
<evidence type="ECO:0000256" key="9">
    <source>
        <dbReference type="ARBA" id="ARBA00022989"/>
    </source>
</evidence>
<feature type="transmembrane region" description="Helical" evidence="18">
    <location>
        <begin position="1366"/>
        <end position="1387"/>
    </location>
</feature>
<proteinExistence type="predicted"/>
<keyword evidence="7" id="KW-0677">Repeat</keyword>
<evidence type="ECO:0000256" key="12">
    <source>
        <dbReference type="ARBA" id="ARBA00023170"/>
    </source>
</evidence>
<keyword evidence="11 18" id="KW-0472">Membrane</keyword>
<dbReference type="GO" id="GO:0016020">
    <property type="term" value="C:membrane"/>
    <property type="evidence" value="ECO:0007669"/>
    <property type="project" value="InterPro"/>
</dbReference>
<evidence type="ECO:0000256" key="18">
    <source>
        <dbReference type="SAM" id="Phobius"/>
    </source>
</evidence>
<evidence type="ECO:0000256" key="4">
    <source>
        <dbReference type="ARBA" id="ARBA00022448"/>
    </source>
</evidence>
<evidence type="ECO:0000259" key="20">
    <source>
        <dbReference type="SMART" id="SM00602"/>
    </source>
</evidence>
<comment type="caution">
    <text evidence="21">The sequence shown here is derived from an EMBL/GenBank/DDBJ whole genome shotgun (WGS) entry which is preliminary data.</text>
</comment>
<sequence>MIIRSFCRRAVASSLALLLLLASCPPPAQAKKDGPTISSTIFDNPLENVFYFDDSDVVLGYDGETGTVWRSPDAGETWKEVNDQGQSGNVLDVYQHPWDNQRAYIIGLDSEHWVTTDTGKTWTSFSVDPDDNLARFRNAPLSFHGRDPSRVIWNAEHCVGLACMERAFYTDDDFETINPLGSMTRGCQWAVSTPEFAREIAPEVRDRIFCIVEGLYSPWPKDNRLLVSDDFFTRDQLEPALDDGRAVTGIISMAAVKGFLVAAAKSEGTDELALYVTTDGAQWHRAEFGQHRISEDAYTILESTNYSLQIDVLGSRPTNPTGYLFTSNSNGTYFTRNIDHTNRNIFGNVDFEKVQTIQGIVMVNTVQNWKEVEGSTIPQKEIVSQISFDDGRTFQDLKVGDKRLHLHSVTDARQAGRIFSSPAPGIVMGIGNTGKFLKDYEDGDLFVSDDAGVTWIEGLDGAHLYEFGNQGAVIVAVDDEEPTSHIRYSIDHGKTWKKADLGEKVRARFLTTVPDSTTLKFLMMGAKGTGSKTEWIMFKIDFEGLHERACVDKDFDRWPARVDKDGKPSCLMGHKQFFRRRKADAECFIDEEFQDPVPEFEPCVCTKADFECDYNFVRTEDRKDCVPADGVTLPVPEGACKNEKDTFKGPSGWRLIPGNECVRKGGDELDLEIERPCSDSVKRPASGEIVVEKTNFNADRFSEWYYLERGDTAIGDDETIVMRTSEQDIFLTRDHGKTWLPILKGEPITAIAPNPQHHDAVFFLTGSKEVHYTIDRGDRFDKFSAPERPSTLRLPTMRFHPEYKDWLLWSGAVGNDDHTNIWLSKDRGDRWDVMVRYGRKCEFMTREGRAHGDQLIFCAQYEDENPTKNLMLISSDNFFADSTVHFPDILDFATMAEFIIVAAKTEDQQSLRVDASVDGRTFAPAEFPRNFQVKHQQAYTVLDSSTHAVFLHVTVNAVQDHEYGAIIKSNSNGTSYVYTLGGVNRDTEGYVDFEKMQGLEGVAMVNVVANRDETNDGEKKKLKSMITHNDGAEWAFLPPPKQDALGNNYPCVGEANKATAKCSLHIHSYTERGDKSATFSSPSAVGIMMAVGNVGDYLVRKDDEITDTFITRDAGITWQSVKKGSYMWEYGDQGSIIVIVKESQPTKSLFYTLNEGLTWKEFEFSPNVEMQIDAITTVPSDTSRAFLLWGRELGSQAKRGIFTVHVDFSGLKERERKCELDEKDPEKGDYTLWEPKHPMQDSNCLFGHVARYHRKRVDRDCYNGKKIDHLHSIARNCSCTRQDFECDYNYEIQADGTCQLVPGLQPADHEANCRDNPDQVEFWYPTGYRRIPLTTCQGGRELDKLESRPCPGHEEEYEKKHGISGAGLFFAIFVPIALAIGIGYWAYTKWQSGGGGFGQIRLGEGFSASAGGAGGGDAWWIKVLVVSVSGVVAVAKATPLLVMSLFRSARGYMPLGGGSSGGGGRFGVGRGTNVGGYGAPYRSRDAFARRGQDYSQVVEDDELLGDGLDDEEEV</sequence>
<accession>A0A1C1CKA1</accession>
<dbReference type="CDD" id="cd15482">
    <property type="entry name" value="Sialidase_non-viral"/>
    <property type="match status" value="2"/>
</dbReference>
<evidence type="ECO:0000256" key="15">
    <source>
        <dbReference type="ARBA" id="ARBA00031250"/>
    </source>
</evidence>
<feature type="transmembrane region" description="Helical" evidence="18">
    <location>
        <begin position="1419"/>
        <end position="1446"/>
    </location>
</feature>
<dbReference type="InterPro" id="IPR031778">
    <property type="entry name" value="Sortilin_N"/>
</dbReference>
<dbReference type="GO" id="GO:0006896">
    <property type="term" value="P:Golgi to vacuole transport"/>
    <property type="evidence" value="ECO:0007669"/>
    <property type="project" value="TreeGrafter"/>
</dbReference>
<dbReference type="PANTHER" id="PTHR12106:SF27">
    <property type="entry name" value="SORTILIN-RELATED RECEPTOR"/>
    <property type="match status" value="1"/>
</dbReference>
<evidence type="ECO:0000256" key="6">
    <source>
        <dbReference type="ARBA" id="ARBA00022729"/>
    </source>
</evidence>
<dbReference type="eggNOG" id="KOG3511">
    <property type="taxonomic scope" value="Eukaryota"/>
</dbReference>
<dbReference type="InterPro" id="IPR050310">
    <property type="entry name" value="VPS10-sortilin"/>
</dbReference>
<dbReference type="Pfam" id="PF15901">
    <property type="entry name" value="Sortilin_C"/>
    <property type="match status" value="2"/>
</dbReference>
<evidence type="ECO:0000256" key="13">
    <source>
        <dbReference type="ARBA" id="ARBA00023180"/>
    </source>
</evidence>
<evidence type="ECO:0000256" key="3">
    <source>
        <dbReference type="ARBA" id="ARBA00015369"/>
    </source>
</evidence>
<dbReference type="EMBL" id="LGRB01000011">
    <property type="protein sequence ID" value="OCT48935.1"/>
    <property type="molecule type" value="Genomic_DNA"/>
</dbReference>
<dbReference type="OrthoDB" id="443634at2759"/>
<comment type="function">
    <text evidence="14">Functions as a sorting receptor in the Golgi compartment required for the intracellular sorting and delivery of soluble vacuolar proteins, like carboxypeptidase Y (CPY) and proteinase A. Executes multiple rounds of sorting by cycling between the late Golgi and a prevacuolar endosome-like compartment.</text>
</comment>
<keyword evidence="12" id="KW-0675">Receptor</keyword>
<dbReference type="STRING" id="86049.A0A1C1CKA1"/>
<keyword evidence="4" id="KW-0813">Transport</keyword>
<evidence type="ECO:0000256" key="2">
    <source>
        <dbReference type="ARBA" id="ARBA00004488"/>
    </source>
</evidence>
<keyword evidence="8" id="KW-0653">Protein transport</keyword>
<dbReference type="Pfam" id="PF15902">
    <property type="entry name" value="Sortilin-Vps10"/>
    <property type="match status" value="2"/>
</dbReference>
<dbReference type="GO" id="GO:0005794">
    <property type="term" value="C:Golgi apparatus"/>
    <property type="evidence" value="ECO:0007669"/>
    <property type="project" value="UniProtKB-SubCell"/>
</dbReference>
<dbReference type="Proteomes" id="UP000094526">
    <property type="component" value="Unassembled WGS sequence"/>
</dbReference>
<feature type="chain" id="PRO_5008650857" description="Vacuolar protein sorting/targeting protein 10" evidence="19">
    <location>
        <begin position="31"/>
        <end position="1514"/>
    </location>
</feature>
<evidence type="ECO:0000313" key="22">
    <source>
        <dbReference type="Proteomes" id="UP000094526"/>
    </source>
</evidence>
<dbReference type="Gene3D" id="2.130.10.10">
    <property type="entry name" value="YVTN repeat-like/Quinoprotein amine dehydrogenase"/>
    <property type="match status" value="2"/>
</dbReference>
<evidence type="ECO:0000256" key="14">
    <source>
        <dbReference type="ARBA" id="ARBA00025569"/>
    </source>
</evidence>
<dbReference type="GO" id="GO:0005829">
    <property type="term" value="C:cytosol"/>
    <property type="evidence" value="ECO:0007669"/>
    <property type="project" value="GOC"/>
</dbReference>
<evidence type="ECO:0000256" key="1">
    <source>
        <dbReference type="ARBA" id="ARBA00004166"/>
    </source>
</evidence>
<keyword evidence="22" id="KW-1185">Reference proteome</keyword>
<dbReference type="SMART" id="SM00602">
    <property type="entry name" value="VPS10"/>
    <property type="match status" value="2"/>
</dbReference>
<keyword evidence="13" id="KW-0325">Glycoprotein</keyword>
<dbReference type="InterPro" id="IPR006581">
    <property type="entry name" value="VPS10"/>
</dbReference>
<evidence type="ECO:0000313" key="21">
    <source>
        <dbReference type="EMBL" id="OCT48935.1"/>
    </source>
</evidence>
<evidence type="ECO:0000256" key="10">
    <source>
        <dbReference type="ARBA" id="ARBA00023034"/>
    </source>
</evidence>
<protein>
    <recommendedName>
        <fullName evidence="3">Vacuolar protein sorting/targeting protein 10</fullName>
    </recommendedName>
    <alternativeName>
        <fullName evidence="16">Carboxypeptidase Y receptor</fullName>
    </alternativeName>
    <alternativeName>
        <fullName evidence="15 17">Sortilin VPS10</fullName>
    </alternativeName>
</protein>
<keyword evidence="9 18" id="KW-1133">Transmembrane helix</keyword>
<evidence type="ECO:0000256" key="16">
    <source>
        <dbReference type="ARBA" id="ARBA00031354"/>
    </source>
</evidence>
<evidence type="ECO:0000256" key="5">
    <source>
        <dbReference type="ARBA" id="ARBA00022692"/>
    </source>
</evidence>
<dbReference type="Gene3D" id="3.30.60.270">
    <property type="match status" value="2"/>
</dbReference>
<evidence type="ECO:0000256" key="17">
    <source>
        <dbReference type="ARBA" id="ARBA00031902"/>
    </source>
</evidence>
<dbReference type="GO" id="GO:0006623">
    <property type="term" value="P:protein targeting to vacuole"/>
    <property type="evidence" value="ECO:0007669"/>
    <property type="project" value="TreeGrafter"/>
</dbReference>
<evidence type="ECO:0000256" key="8">
    <source>
        <dbReference type="ARBA" id="ARBA00022927"/>
    </source>
</evidence>
<dbReference type="VEuPathDB" id="FungiDB:CLCR_04501"/>
<feature type="domain" description="VPS10" evidence="20">
    <location>
        <begin position="718"/>
        <end position="1355"/>
    </location>
</feature>
<keyword evidence="5 18" id="KW-0812">Transmembrane</keyword>
<feature type="signal peptide" evidence="19">
    <location>
        <begin position="1"/>
        <end position="30"/>
    </location>
</feature>
<keyword evidence="6 19" id="KW-0732">Signal</keyword>
<evidence type="ECO:0000256" key="19">
    <source>
        <dbReference type="SAM" id="SignalP"/>
    </source>
</evidence>
<name>A0A1C1CKA1_9EURO</name>
<dbReference type="InterPro" id="IPR015943">
    <property type="entry name" value="WD40/YVTN_repeat-like_dom_sf"/>
</dbReference>
<comment type="subcellular location">
    <subcellularLocation>
        <location evidence="1">Golgi apparatus</location>
        <location evidence="1">trans-Golgi network membrane</location>
        <topology evidence="1">Multi-pass membrane protein</topology>
    </subcellularLocation>
    <subcellularLocation>
        <location evidence="2">Prevacuolar compartment membrane</location>
        <topology evidence="2">Multi-pass membrane protein</topology>
    </subcellularLocation>
</comment>